<sequence length="69" mass="8231">MNEYGENPIDKIKLLEKIIEENAIRESSRIANLELEKEELKKKLRTLRIEFAILQKNLEKRDKDTCQIC</sequence>
<reference evidence="2" key="1">
    <citation type="journal article" date="2020" name="Nature">
        <title>Giant virus diversity and host interactions through global metagenomics.</title>
        <authorList>
            <person name="Schulz F."/>
            <person name="Roux S."/>
            <person name="Paez-Espino D."/>
            <person name="Jungbluth S."/>
            <person name="Walsh D.A."/>
            <person name="Denef V.J."/>
            <person name="McMahon K.D."/>
            <person name="Konstantinidis K.T."/>
            <person name="Eloe-Fadrosh E.A."/>
            <person name="Kyrpides N.C."/>
            <person name="Woyke T."/>
        </authorList>
    </citation>
    <scope>NUCLEOTIDE SEQUENCE</scope>
    <source>
        <strain evidence="2">GVMAG-S-ERX556101-89</strain>
    </source>
</reference>
<proteinExistence type="predicted"/>
<keyword evidence="1" id="KW-0175">Coiled coil</keyword>
<feature type="coiled-coil region" evidence="1">
    <location>
        <begin position="23"/>
        <end position="57"/>
    </location>
</feature>
<evidence type="ECO:0000256" key="1">
    <source>
        <dbReference type="SAM" id="Coils"/>
    </source>
</evidence>
<protein>
    <submittedName>
        <fullName evidence="2">Uncharacterized protein</fullName>
    </submittedName>
</protein>
<evidence type="ECO:0000313" key="2">
    <source>
        <dbReference type="EMBL" id="QHT38259.1"/>
    </source>
</evidence>
<dbReference type="AlphaFoldDB" id="A0A6C0FCH8"/>
<accession>A0A6C0FCH8</accession>
<organism evidence="2">
    <name type="scientific">viral metagenome</name>
    <dbReference type="NCBI Taxonomy" id="1070528"/>
    <lineage>
        <taxon>unclassified sequences</taxon>
        <taxon>metagenomes</taxon>
        <taxon>organismal metagenomes</taxon>
    </lineage>
</organism>
<dbReference type="EMBL" id="MN738829">
    <property type="protein sequence ID" value="QHT38259.1"/>
    <property type="molecule type" value="Genomic_DNA"/>
</dbReference>
<name>A0A6C0FCH8_9ZZZZ</name>